<sequence>MKYIRPYWDTALALLLLWCIMNGSFGLSTLISGSIASLITVIMVRLLFSNNDHVKNYRVPLYLFLWFFFVLIYQIIKSAISTVISISKNNIDPVIIELDTSINNHWFQCLVANSITLTPGTVTIDKTDHHLVILWLYPTTHDKKAQAGAIFGPFERILKRGDNY</sequence>
<keyword evidence="10" id="KW-1185">Reference proteome</keyword>
<name>A0A3P7PVD0_9FIRM</name>
<evidence type="ECO:0000313" key="9">
    <source>
        <dbReference type="EMBL" id="VDN47807.1"/>
    </source>
</evidence>
<evidence type="ECO:0000313" key="10">
    <source>
        <dbReference type="Proteomes" id="UP000279029"/>
    </source>
</evidence>
<evidence type="ECO:0000256" key="4">
    <source>
        <dbReference type="ARBA" id="ARBA00022475"/>
    </source>
</evidence>
<dbReference type="GO" id="GO:0015297">
    <property type="term" value="F:antiporter activity"/>
    <property type="evidence" value="ECO:0007669"/>
    <property type="project" value="UniProtKB-KW"/>
</dbReference>
<keyword evidence="3" id="KW-0813">Transport</keyword>
<dbReference type="RefSeq" id="WP_172596179.1">
    <property type="nucleotide sequence ID" value="NZ_LR130778.1"/>
</dbReference>
<organism evidence="9 10">
    <name type="scientific">Petrocella atlantisensis</name>
    <dbReference type="NCBI Taxonomy" id="2173034"/>
    <lineage>
        <taxon>Bacteria</taxon>
        <taxon>Bacillati</taxon>
        <taxon>Bacillota</taxon>
        <taxon>Clostridia</taxon>
        <taxon>Lachnospirales</taxon>
        <taxon>Vallitaleaceae</taxon>
        <taxon>Petrocella</taxon>
    </lineage>
</organism>
<evidence type="ECO:0000256" key="1">
    <source>
        <dbReference type="ARBA" id="ARBA00004651"/>
    </source>
</evidence>
<evidence type="ECO:0000256" key="7">
    <source>
        <dbReference type="ARBA" id="ARBA00023136"/>
    </source>
</evidence>
<dbReference type="Proteomes" id="UP000279029">
    <property type="component" value="Chromosome"/>
</dbReference>
<feature type="transmembrane region" description="Helical" evidence="8">
    <location>
        <begin position="60"/>
        <end position="76"/>
    </location>
</feature>
<proteinExistence type="inferred from homology"/>
<comment type="similarity">
    <text evidence="2">Belongs to the CPA3 antiporters (TC 2.A.63) subunit E family.</text>
</comment>
<evidence type="ECO:0000256" key="2">
    <source>
        <dbReference type="ARBA" id="ARBA00006228"/>
    </source>
</evidence>
<keyword evidence="7 8" id="KW-0472">Membrane</keyword>
<evidence type="ECO:0000256" key="6">
    <source>
        <dbReference type="ARBA" id="ARBA00022989"/>
    </source>
</evidence>
<evidence type="ECO:0000256" key="3">
    <source>
        <dbReference type="ARBA" id="ARBA00022449"/>
    </source>
</evidence>
<dbReference type="PIRSF" id="PIRSF019239">
    <property type="entry name" value="MrpE"/>
    <property type="match status" value="1"/>
</dbReference>
<dbReference type="EMBL" id="LR130778">
    <property type="protein sequence ID" value="VDN47807.1"/>
    <property type="molecule type" value="Genomic_DNA"/>
</dbReference>
<evidence type="ECO:0000256" key="8">
    <source>
        <dbReference type="SAM" id="Phobius"/>
    </source>
</evidence>
<accession>A0A3P7PVD0</accession>
<dbReference type="InterPro" id="IPR002758">
    <property type="entry name" value="Cation_antiport_E"/>
</dbReference>
<comment type="subcellular location">
    <subcellularLocation>
        <location evidence="1">Cell membrane</location>
        <topology evidence="1">Multi-pass membrane protein</topology>
    </subcellularLocation>
</comment>
<dbReference type="PANTHER" id="PTHR34584">
    <property type="entry name" value="NA(+)/H(+) ANTIPORTER SUBUNIT E1"/>
    <property type="match status" value="1"/>
</dbReference>
<keyword evidence="3" id="KW-0050">Antiport</keyword>
<protein>
    <recommendedName>
        <fullName evidence="11">Sodium:proton antiporter</fullName>
    </recommendedName>
</protein>
<keyword evidence="5 8" id="KW-0812">Transmembrane</keyword>
<dbReference type="PANTHER" id="PTHR34584:SF1">
    <property type="entry name" value="NA(+)_H(+) ANTIPORTER SUBUNIT E1"/>
    <property type="match status" value="1"/>
</dbReference>
<dbReference type="Pfam" id="PF01899">
    <property type="entry name" value="MNHE"/>
    <property type="match status" value="1"/>
</dbReference>
<evidence type="ECO:0008006" key="11">
    <source>
        <dbReference type="Google" id="ProtNLM"/>
    </source>
</evidence>
<feature type="transmembrane region" description="Helical" evidence="8">
    <location>
        <begin position="7"/>
        <end position="25"/>
    </location>
</feature>
<dbReference type="GO" id="GO:0005886">
    <property type="term" value="C:plasma membrane"/>
    <property type="evidence" value="ECO:0007669"/>
    <property type="project" value="UniProtKB-SubCell"/>
</dbReference>
<dbReference type="GO" id="GO:0008324">
    <property type="term" value="F:monoatomic cation transmembrane transporter activity"/>
    <property type="evidence" value="ECO:0007669"/>
    <property type="project" value="InterPro"/>
</dbReference>
<keyword evidence="6 8" id="KW-1133">Transmembrane helix</keyword>
<dbReference type="KEGG" id="cbar:PATL70BA_1916"/>
<reference evidence="9 10" key="1">
    <citation type="submission" date="2018-09" db="EMBL/GenBank/DDBJ databases">
        <authorList>
            <person name="Postec A."/>
        </authorList>
    </citation>
    <scope>NUCLEOTIDE SEQUENCE [LARGE SCALE GENOMIC DNA]</scope>
    <source>
        <strain evidence="9">70B-A</strain>
    </source>
</reference>
<keyword evidence="4" id="KW-1003">Cell membrane</keyword>
<evidence type="ECO:0000256" key="5">
    <source>
        <dbReference type="ARBA" id="ARBA00022692"/>
    </source>
</evidence>
<dbReference type="AlphaFoldDB" id="A0A3P7PVD0"/>
<gene>
    <name evidence="9" type="ORF">PATL70BA_1916</name>
</gene>